<dbReference type="NCBIfam" id="TIGR02872">
    <property type="entry name" value="spore_ytvI"/>
    <property type="match status" value="1"/>
</dbReference>
<evidence type="ECO:0000256" key="2">
    <source>
        <dbReference type="ARBA" id="ARBA00009773"/>
    </source>
</evidence>
<evidence type="ECO:0000256" key="1">
    <source>
        <dbReference type="ARBA" id="ARBA00004141"/>
    </source>
</evidence>
<dbReference type="PANTHER" id="PTHR21716:SF68">
    <property type="entry name" value="TRANSPORT PROTEIN YTVI-RELATED"/>
    <property type="match status" value="1"/>
</dbReference>
<evidence type="ECO:0000256" key="5">
    <source>
        <dbReference type="ARBA" id="ARBA00023136"/>
    </source>
</evidence>
<protein>
    <submittedName>
        <fullName evidence="7">Sporulation integral membrane protein YtvI</fullName>
    </submittedName>
</protein>
<evidence type="ECO:0000313" key="8">
    <source>
        <dbReference type="Proteomes" id="UP001589836"/>
    </source>
</evidence>
<dbReference type="InterPro" id="IPR002549">
    <property type="entry name" value="AI-2E-like"/>
</dbReference>
<feature type="transmembrane region" description="Helical" evidence="6">
    <location>
        <begin position="12"/>
        <end position="31"/>
    </location>
</feature>
<sequence length="378" mass="42866">MDMDKFWLYFWRIARFFFVALIIFVGFYLFIYLARYTYPFLIAIVIAFAINPLVNVLESRTRLPRAIAVLLSIIVILAIIIGAITLLIVELIAGTRYLSEKIPEHFTDLVNYIEDFFTSQLIPIYDRLTSLLNDLDPSQQQQIIKQIENIGETIAASGAAILEGLLRWLPDTITQLPNLATVLLFSLLGTFFISKDWYRWSKKVDEITPERVKNSGGNVFRGLQKALFGFMKAQLTLISITALIVLAGLLIMRVDYAVTIAIITGAVDLLPYLGTGLIFVPWIIYMFFTGNYFLTIGLSILYIIVIIQRQMMEPKVLSTNIDLDPLATLVSLFVGYQIFGFLGLIIGPVTLVIVKTLYQTGVLHEIWHFIMGPERTSK</sequence>
<keyword evidence="8" id="KW-1185">Reference proteome</keyword>
<feature type="transmembrane region" description="Helical" evidence="6">
    <location>
        <begin position="37"/>
        <end position="54"/>
    </location>
</feature>
<keyword evidence="5 6" id="KW-0472">Membrane</keyword>
<name>A0ABV6LIX3_9BACI</name>
<feature type="transmembrane region" description="Helical" evidence="6">
    <location>
        <begin position="329"/>
        <end position="354"/>
    </location>
</feature>
<feature type="transmembrane region" description="Helical" evidence="6">
    <location>
        <begin position="292"/>
        <end position="309"/>
    </location>
</feature>
<evidence type="ECO:0000256" key="4">
    <source>
        <dbReference type="ARBA" id="ARBA00022989"/>
    </source>
</evidence>
<dbReference type="Pfam" id="PF01594">
    <property type="entry name" value="AI-2E_transport"/>
    <property type="match status" value="1"/>
</dbReference>
<comment type="subcellular location">
    <subcellularLocation>
        <location evidence="1">Membrane</location>
        <topology evidence="1">Multi-pass membrane protein</topology>
    </subcellularLocation>
</comment>
<keyword evidence="4 6" id="KW-1133">Transmembrane helix</keyword>
<dbReference type="RefSeq" id="WP_377344884.1">
    <property type="nucleotide sequence ID" value="NZ_JBHLTP010000003.1"/>
</dbReference>
<comment type="caution">
    <text evidence="7">The sequence shown here is derived from an EMBL/GenBank/DDBJ whole genome shotgun (WGS) entry which is preliminary data.</text>
</comment>
<evidence type="ECO:0000256" key="6">
    <source>
        <dbReference type="SAM" id="Phobius"/>
    </source>
</evidence>
<dbReference type="Proteomes" id="UP001589836">
    <property type="component" value="Unassembled WGS sequence"/>
</dbReference>
<dbReference type="InterPro" id="IPR014227">
    <property type="entry name" value="YtvI-like"/>
</dbReference>
<reference evidence="7 8" key="1">
    <citation type="submission" date="2024-09" db="EMBL/GenBank/DDBJ databases">
        <authorList>
            <person name="Sun Q."/>
            <person name="Mori K."/>
        </authorList>
    </citation>
    <scope>NUCLEOTIDE SEQUENCE [LARGE SCALE GENOMIC DNA]</scope>
    <source>
        <strain evidence="7 8">NCAIM B.02529</strain>
    </source>
</reference>
<dbReference type="EMBL" id="JBHLTP010000003">
    <property type="protein sequence ID" value="MFC0522353.1"/>
    <property type="molecule type" value="Genomic_DNA"/>
</dbReference>
<organism evidence="7 8">
    <name type="scientific">Pontibacillus salicampi</name>
    <dbReference type="NCBI Taxonomy" id="1449801"/>
    <lineage>
        <taxon>Bacteria</taxon>
        <taxon>Bacillati</taxon>
        <taxon>Bacillota</taxon>
        <taxon>Bacilli</taxon>
        <taxon>Bacillales</taxon>
        <taxon>Bacillaceae</taxon>
        <taxon>Pontibacillus</taxon>
    </lineage>
</organism>
<gene>
    <name evidence="7" type="primary">ytvI</name>
    <name evidence="7" type="ORF">ACFFGV_01955</name>
</gene>
<evidence type="ECO:0000256" key="3">
    <source>
        <dbReference type="ARBA" id="ARBA00022692"/>
    </source>
</evidence>
<comment type="similarity">
    <text evidence="2">Belongs to the autoinducer-2 exporter (AI-2E) (TC 2.A.86) family.</text>
</comment>
<feature type="transmembrane region" description="Helical" evidence="6">
    <location>
        <begin position="235"/>
        <end position="254"/>
    </location>
</feature>
<evidence type="ECO:0000313" key="7">
    <source>
        <dbReference type="EMBL" id="MFC0522353.1"/>
    </source>
</evidence>
<feature type="transmembrane region" description="Helical" evidence="6">
    <location>
        <begin position="66"/>
        <end position="89"/>
    </location>
</feature>
<proteinExistence type="inferred from homology"/>
<accession>A0ABV6LIX3</accession>
<feature type="transmembrane region" description="Helical" evidence="6">
    <location>
        <begin position="176"/>
        <end position="193"/>
    </location>
</feature>
<feature type="transmembrane region" description="Helical" evidence="6">
    <location>
        <begin position="260"/>
        <end position="285"/>
    </location>
</feature>
<dbReference type="PANTHER" id="PTHR21716">
    <property type="entry name" value="TRANSMEMBRANE PROTEIN"/>
    <property type="match status" value="1"/>
</dbReference>
<keyword evidence="3 6" id="KW-0812">Transmembrane</keyword>